<keyword evidence="2" id="KW-1015">Disulfide bond</keyword>
<dbReference type="PANTHER" id="PTHR36450:SF1">
    <property type="entry name" value="THIOREDOXIN"/>
    <property type="match status" value="1"/>
</dbReference>
<name>A0A1L3GF56_SYNAC</name>
<dbReference type="KEGG" id="pace:A6070_14205"/>
<dbReference type="InterPro" id="IPR036249">
    <property type="entry name" value="Thioredoxin-like_sf"/>
</dbReference>
<dbReference type="Pfam" id="PF13192">
    <property type="entry name" value="Thioredoxin_3"/>
    <property type="match status" value="1"/>
</dbReference>
<dbReference type="PIRSF" id="PIRSF037031">
    <property type="entry name" value="Redox_disulphide_2"/>
    <property type="match status" value="1"/>
</dbReference>
<dbReference type="EMBL" id="CP015518">
    <property type="protein sequence ID" value="APG24553.1"/>
    <property type="molecule type" value="Genomic_DNA"/>
</dbReference>
<gene>
    <name evidence="4" type="ORF">A7E75_05570</name>
</gene>
<accession>A0A1L3GF56</accession>
<feature type="active site" description="Nucleophile" evidence="1">
    <location>
        <position position="14"/>
    </location>
</feature>
<dbReference type="Gene3D" id="3.40.30.10">
    <property type="entry name" value="Glutaredoxin"/>
    <property type="match status" value="1"/>
</dbReference>
<evidence type="ECO:0000256" key="2">
    <source>
        <dbReference type="PIRSR" id="PIRSR037031-51"/>
    </source>
</evidence>
<proteinExistence type="predicted"/>
<keyword evidence="2" id="KW-0676">Redox-active center</keyword>
<dbReference type="SUPFAM" id="SSF52833">
    <property type="entry name" value="Thioredoxin-like"/>
    <property type="match status" value="1"/>
</dbReference>
<dbReference type="PANTHER" id="PTHR36450">
    <property type="entry name" value="THIOREDOXIN"/>
    <property type="match status" value="1"/>
</dbReference>
<evidence type="ECO:0000313" key="4">
    <source>
        <dbReference type="EMBL" id="APG24553.1"/>
    </source>
</evidence>
<evidence type="ECO:0000259" key="3">
    <source>
        <dbReference type="Pfam" id="PF13192"/>
    </source>
</evidence>
<reference evidence="4 5" key="1">
    <citation type="journal article" date="2017" name="Genome Announc.">
        <title>Complete Genome Sequences of Two Acetylene-Fermenting Pelobacter acetylenicus Strains.</title>
        <authorList>
            <person name="Sutton J.M."/>
            <person name="Baesman S.M."/>
            <person name="Fierst J.L."/>
            <person name="Poret-Peterson A.T."/>
            <person name="Oremland R.S."/>
            <person name="Dunlap D.S."/>
            <person name="Akob D.M."/>
        </authorList>
    </citation>
    <scope>NUCLEOTIDE SEQUENCE [LARGE SCALE GENOMIC DNA]</scope>
    <source>
        <strain evidence="4 5">DSM 3247</strain>
    </source>
</reference>
<dbReference type="RefSeq" id="WP_072286395.1">
    <property type="nucleotide sequence ID" value="NZ_CP015455.1"/>
</dbReference>
<dbReference type="InterPro" id="IPR012336">
    <property type="entry name" value="Thioredoxin-like_fold"/>
</dbReference>
<dbReference type="AlphaFoldDB" id="A0A1L3GF56"/>
<dbReference type="Proteomes" id="UP000182264">
    <property type="component" value="Chromosome"/>
</dbReference>
<dbReference type="NCBIfam" id="TIGR00412">
    <property type="entry name" value="redox_disulf_2"/>
    <property type="match status" value="1"/>
</dbReference>
<feature type="disulfide bond" description="Redox-active" evidence="2">
    <location>
        <begin position="11"/>
        <end position="14"/>
    </location>
</feature>
<protein>
    <submittedName>
        <fullName evidence="4">Redox-active disulfide protein 2</fullName>
    </submittedName>
</protein>
<feature type="domain" description="Thioredoxin-like fold" evidence="3">
    <location>
        <begin position="3"/>
        <end position="76"/>
    </location>
</feature>
<dbReference type="STRING" id="29542.A6070_14205"/>
<evidence type="ECO:0000256" key="1">
    <source>
        <dbReference type="PIRSR" id="PIRSR037031-50"/>
    </source>
</evidence>
<dbReference type="InterPro" id="IPR005243">
    <property type="entry name" value="THIRX-like_proc"/>
</dbReference>
<feature type="active site" description="Nucleophile" evidence="1">
    <location>
        <position position="11"/>
    </location>
</feature>
<sequence>MKKIQILGSGCKKCQTLYEQAQAVADALGIEYEMVKVTDIKEITAFGVMMTPALAVDGEVKVSGKIPKPDELKKYLS</sequence>
<evidence type="ECO:0000313" key="5">
    <source>
        <dbReference type="Proteomes" id="UP000182264"/>
    </source>
</evidence>
<keyword evidence="5" id="KW-1185">Reference proteome</keyword>
<organism evidence="4 5">
    <name type="scientific">Syntrophotalea acetylenica</name>
    <name type="common">Pelobacter acetylenicus</name>
    <dbReference type="NCBI Taxonomy" id="29542"/>
    <lineage>
        <taxon>Bacteria</taxon>
        <taxon>Pseudomonadati</taxon>
        <taxon>Thermodesulfobacteriota</taxon>
        <taxon>Desulfuromonadia</taxon>
        <taxon>Desulfuromonadales</taxon>
        <taxon>Syntrophotaleaceae</taxon>
        <taxon>Syntrophotalea</taxon>
    </lineage>
</organism>
<dbReference type="OrthoDB" id="9800630at2"/>